<name>M0EVS4_9EURY</name>
<keyword evidence="3" id="KW-1185">Reference proteome</keyword>
<feature type="compositionally biased region" description="Polar residues" evidence="1">
    <location>
        <begin position="96"/>
        <end position="116"/>
    </location>
</feature>
<dbReference type="Proteomes" id="UP000011509">
    <property type="component" value="Unassembled WGS sequence"/>
</dbReference>
<organism evidence="2 3">
    <name type="scientific">Halorubrum coriense DSM 10284</name>
    <dbReference type="NCBI Taxonomy" id="1227466"/>
    <lineage>
        <taxon>Archaea</taxon>
        <taxon>Methanobacteriati</taxon>
        <taxon>Methanobacteriota</taxon>
        <taxon>Stenosarchaea group</taxon>
        <taxon>Halobacteria</taxon>
        <taxon>Halobacteriales</taxon>
        <taxon>Haloferacaceae</taxon>
        <taxon>Halorubrum</taxon>
    </lineage>
</organism>
<feature type="region of interest" description="Disordered" evidence="1">
    <location>
        <begin position="96"/>
        <end position="118"/>
    </location>
</feature>
<dbReference type="AlphaFoldDB" id="M0EVS4"/>
<feature type="region of interest" description="Disordered" evidence="1">
    <location>
        <begin position="160"/>
        <end position="184"/>
    </location>
</feature>
<sequence>MLLPSLDDGITLLDVDGGRGVPILQSLVLDHLLLHDGPTFWVDANGHATTTLAQITPSQRLLDRIHVARGFTAYQHYGAVDDLSMAVNQAIQESTAVTGTSGRQSTVQNENSSPHTPSLIVAPAVDAQYRSNETFSEQHTETLQAENPRSTSDVRRQLRRLGTRYSEYDRRVHSTGRDGRQSPS</sequence>
<protein>
    <submittedName>
        <fullName evidence="2">Uncharacterized protein</fullName>
    </submittedName>
</protein>
<feature type="compositionally biased region" description="Basic and acidic residues" evidence="1">
    <location>
        <begin position="166"/>
        <end position="184"/>
    </location>
</feature>
<proteinExistence type="predicted"/>
<comment type="caution">
    <text evidence="2">The sequence shown here is derived from an EMBL/GenBank/DDBJ whole genome shotgun (WGS) entry which is preliminary data.</text>
</comment>
<gene>
    <name evidence="2" type="ORF">C464_02825</name>
</gene>
<evidence type="ECO:0000313" key="3">
    <source>
        <dbReference type="Proteomes" id="UP000011509"/>
    </source>
</evidence>
<evidence type="ECO:0000313" key="2">
    <source>
        <dbReference type="EMBL" id="ELZ50499.1"/>
    </source>
</evidence>
<evidence type="ECO:0000256" key="1">
    <source>
        <dbReference type="SAM" id="MobiDB-lite"/>
    </source>
</evidence>
<accession>M0EVS4</accession>
<dbReference type="EMBL" id="AOJL01000013">
    <property type="protein sequence ID" value="ELZ50499.1"/>
    <property type="molecule type" value="Genomic_DNA"/>
</dbReference>
<reference evidence="2 3" key="1">
    <citation type="journal article" date="2014" name="PLoS Genet.">
        <title>Phylogenetically driven sequencing of extremely halophilic archaea reveals strategies for static and dynamic osmo-response.</title>
        <authorList>
            <person name="Becker E.A."/>
            <person name="Seitzer P.M."/>
            <person name="Tritt A."/>
            <person name="Larsen D."/>
            <person name="Krusor M."/>
            <person name="Yao A.I."/>
            <person name="Wu D."/>
            <person name="Madern D."/>
            <person name="Eisen J.A."/>
            <person name="Darling A.E."/>
            <person name="Facciotti M.T."/>
        </authorList>
    </citation>
    <scope>NUCLEOTIDE SEQUENCE [LARGE SCALE GENOMIC DNA]</scope>
    <source>
        <strain evidence="2 3">DSM 10284</strain>
    </source>
</reference>